<evidence type="ECO:0000313" key="1">
    <source>
        <dbReference type="EMBL" id="GAI62787.1"/>
    </source>
</evidence>
<accession>X1Q2L7</accession>
<sequence length="34" mass="4104">MGRVFLSPYLFVFGDKENNMSRKIFAFEKKENIF</sequence>
<feature type="non-terminal residue" evidence="1">
    <location>
        <position position="34"/>
    </location>
</feature>
<name>X1Q2L7_9ZZZZ</name>
<dbReference type="EMBL" id="BARV01046068">
    <property type="protein sequence ID" value="GAI62787.1"/>
    <property type="molecule type" value="Genomic_DNA"/>
</dbReference>
<proteinExistence type="predicted"/>
<gene>
    <name evidence="1" type="ORF">S06H3_67011</name>
</gene>
<protein>
    <submittedName>
        <fullName evidence="1">Uncharacterized protein</fullName>
    </submittedName>
</protein>
<dbReference type="AlphaFoldDB" id="X1Q2L7"/>
<organism evidence="1">
    <name type="scientific">marine sediment metagenome</name>
    <dbReference type="NCBI Taxonomy" id="412755"/>
    <lineage>
        <taxon>unclassified sequences</taxon>
        <taxon>metagenomes</taxon>
        <taxon>ecological metagenomes</taxon>
    </lineage>
</organism>
<reference evidence="1" key="1">
    <citation type="journal article" date="2014" name="Front. Microbiol.">
        <title>High frequency of phylogenetically diverse reductive dehalogenase-homologous genes in deep subseafloor sedimentary metagenomes.</title>
        <authorList>
            <person name="Kawai M."/>
            <person name="Futagami T."/>
            <person name="Toyoda A."/>
            <person name="Takaki Y."/>
            <person name="Nishi S."/>
            <person name="Hori S."/>
            <person name="Arai W."/>
            <person name="Tsubouchi T."/>
            <person name="Morono Y."/>
            <person name="Uchiyama I."/>
            <person name="Ito T."/>
            <person name="Fujiyama A."/>
            <person name="Inagaki F."/>
            <person name="Takami H."/>
        </authorList>
    </citation>
    <scope>NUCLEOTIDE SEQUENCE</scope>
    <source>
        <strain evidence="1">Expedition CK06-06</strain>
    </source>
</reference>
<comment type="caution">
    <text evidence="1">The sequence shown here is derived from an EMBL/GenBank/DDBJ whole genome shotgun (WGS) entry which is preliminary data.</text>
</comment>